<sequence length="125" mass="14606">MKRFNEKQITIIKQARMILAARYDSDPENFPEWKHVPEFACHAIDAASLGEDATDKEFKEISEFITLGLVSRVMPNFTFTGWFIDEVPKDLRYPSIGQFDEEEMINLGRLCWLDRIVYLNQLGML</sequence>
<evidence type="ECO:0000313" key="1">
    <source>
        <dbReference type="EMBL" id="QOV06316.1"/>
    </source>
</evidence>
<evidence type="ECO:0000313" key="2">
    <source>
        <dbReference type="Proteomes" id="UP000593952"/>
    </source>
</evidence>
<dbReference type="Proteomes" id="UP000593952">
    <property type="component" value="Segment"/>
</dbReference>
<reference evidence="1 2" key="1">
    <citation type="submission" date="2020-07" db="EMBL/GenBank/DDBJ databases">
        <title>Complete genome sequence of Burkholderia gladioli phage Maja.</title>
        <authorList>
            <person name="Yu Z."/>
            <person name="Yao G.W."/>
            <person name="Guadalupe Vizoso-Pinto M."/>
            <person name="Sun L."/>
            <person name="Le T."/>
            <person name="Gonzalez C."/>
            <person name="Young R."/>
            <person name="Liu M."/>
        </authorList>
    </citation>
    <scope>NUCLEOTIDE SEQUENCE [LARGE SCALE GENOMIC DNA]</scope>
</reference>
<gene>
    <name evidence="1" type="ORF">CPT_Maja_096</name>
</gene>
<organism evidence="1 2">
    <name type="scientific">Burkholderia phage Maja</name>
    <dbReference type="NCBI Taxonomy" id="2767571"/>
    <lineage>
        <taxon>Viruses</taxon>
        <taxon>Duplodnaviria</taxon>
        <taxon>Heunggongvirae</taxon>
        <taxon>Uroviricota</taxon>
        <taxon>Caudoviricetes</taxon>
        <taxon>Lindbergviridae</taxon>
        <taxon>Gladiolivirus</taxon>
        <taxon>Gladiolivirus maja</taxon>
    </lineage>
</organism>
<dbReference type="EMBL" id="MT708549">
    <property type="protein sequence ID" value="QOV06316.1"/>
    <property type="molecule type" value="Genomic_DNA"/>
</dbReference>
<keyword evidence="2" id="KW-1185">Reference proteome</keyword>
<name>A0A7S6U379_9CAUD</name>
<protein>
    <submittedName>
        <fullName evidence="1">Uncharacterized protein</fullName>
    </submittedName>
</protein>
<proteinExistence type="predicted"/>
<accession>A0A7S6U379</accession>